<dbReference type="Proteomes" id="UP000738349">
    <property type="component" value="Unassembled WGS sequence"/>
</dbReference>
<name>A0A9P9CXI2_9HYPO</name>
<feature type="transmembrane region" description="Helical" evidence="6">
    <location>
        <begin position="208"/>
        <end position="226"/>
    </location>
</feature>
<dbReference type="Pfam" id="PF20684">
    <property type="entry name" value="Fung_rhodopsin"/>
    <property type="match status" value="1"/>
</dbReference>
<comment type="similarity">
    <text evidence="5">Belongs to the SAT4 family.</text>
</comment>
<feature type="domain" description="Rhodopsin" evidence="7">
    <location>
        <begin position="37"/>
        <end position="271"/>
    </location>
</feature>
<feature type="transmembrane region" description="Helical" evidence="6">
    <location>
        <begin position="19"/>
        <end position="41"/>
    </location>
</feature>
<dbReference type="AlphaFoldDB" id="A0A9P9CXI2"/>
<keyword evidence="4 6" id="KW-0472">Membrane</keyword>
<dbReference type="InterPro" id="IPR049326">
    <property type="entry name" value="Rhodopsin_dom_fungi"/>
</dbReference>
<feature type="transmembrane region" description="Helical" evidence="6">
    <location>
        <begin position="173"/>
        <end position="196"/>
    </location>
</feature>
<dbReference type="GO" id="GO:0016020">
    <property type="term" value="C:membrane"/>
    <property type="evidence" value="ECO:0007669"/>
    <property type="project" value="UniProtKB-SubCell"/>
</dbReference>
<evidence type="ECO:0000256" key="6">
    <source>
        <dbReference type="SAM" id="Phobius"/>
    </source>
</evidence>
<keyword evidence="2 6" id="KW-0812">Transmembrane</keyword>
<evidence type="ECO:0000256" key="5">
    <source>
        <dbReference type="ARBA" id="ARBA00038359"/>
    </source>
</evidence>
<evidence type="ECO:0000313" key="9">
    <source>
        <dbReference type="Proteomes" id="UP000738349"/>
    </source>
</evidence>
<dbReference type="EMBL" id="JAGMUV010000058">
    <property type="protein sequence ID" value="KAH7108819.1"/>
    <property type="molecule type" value="Genomic_DNA"/>
</dbReference>
<comment type="caution">
    <text evidence="8">The sequence shown here is derived from an EMBL/GenBank/DDBJ whole genome shotgun (WGS) entry which is preliminary data.</text>
</comment>
<evidence type="ECO:0000256" key="3">
    <source>
        <dbReference type="ARBA" id="ARBA00022989"/>
    </source>
</evidence>
<dbReference type="PANTHER" id="PTHR33048">
    <property type="entry name" value="PTH11-LIKE INTEGRAL MEMBRANE PROTEIN (AFU_ORTHOLOGUE AFUA_5G11245)"/>
    <property type="match status" value="1"/>
</dbReference>
<reference evidence="8" key="1">
    <citation type="journal article" date="2021" name="Nat. Commun.">
        <title>Genetic determinants of endophytism in the Arabidopsis root mycobiome.</title>
        <authorList>
            <person name="Mesny F."/>
            <person name="Miyauchi S."/>
            <person name="Thiergart T."/>
            <person name="Pickel B."/>
            <person name="Atanasova L."/>
            <person name="Karlsson M."/>
            <person name="Huettel B."/>
            <person name="Barry K.W."/>
            <person name="Haridas S."/>
            <person name="Chen C."/>
            <person name="Bauer D."/>
            <person name="Andreopoulos W."/>
            <person name="Pangilinan J."/>
            <person name="LaButti K."/>
            <person name="Riley R."/>
            <person name="Lipzen A."/>
            <person name="Clum A."/>
            <person name="Drula E."/>
            <person name="Henrissat B."/>
            <person name="Kohler A."/>
            <person name="Grigoriev I.V."/>
            <person name="Martin F.M."/>
            <person name="Hacquard S."/>
        </authorList>
    </citation>
    <scope>NUCLEOTIDE SEQUENCE</scope>
    <source>
        <strain evidence="8">MPI-CAGE-AT-0147</strain>
    </source>
</reference>
<evidence type="ECO:0000259" key="7">
    <source>
        <dbReference type="Pfam" id="PF20684"/>
    </source>
</evidence>
<sequence>MFLERSEVISNPGETRQSTIIVCASVTWAIGTAFVWARVYTRCFIVKVFGLEDWFILLAFVGSAALSASVIAQAAFGLGRHAGDIDPANAVNLARCGWTSILIYPVALLMTKLSTLILYIKIFTHSIYKRWTYALIAVVVISSTFHIIVVATACVPLSAVWDRPVTGKCHSKTYWFAGFSMHVATDFLIVLLPLPVVAALQATLRQRIVLGCIFTIGFFVSVVSALRFNAVVTDSKREYSYDIEVIVWTCIEVNVAIICPCAMTLKPLVSKLFPGLLSHYVTEPNSGGRFPSRQSGTHMNSGSLPTKPRGTWFQVADSKSEEDLILEERGFDNVALREMSAQSSMRTMPAGEGSVSR</sequence>
<dbReference type="PANTHER" id="PTHR33048:SF47">
    <property type="entry name" value="INTEGRAL MEMBRANE PROTEIN-RELATED"/>
    <property type="match status" value="1"/>
</dbReference>
<evidence type="ECO:0000256" key="1">
    <source>
        <dbReference type="ARBA" id="ARBA00004141"/>
    </source>
</evidence>
<accession>A0A9P9CXI2</accession>
<dbReference type="InterPro" id="IPR052337">
    <property type="entry name" value="SAT4-like"/>
</dbReference>
<protein>
    <recommendedName>
        <fullName evidence="7">Rhodopsin domain-containing protein</fullName>
    </recommendedName>
</protein>
<proteinExistence type="inferred from homology"/>
<feature type="transmembrane region" description="Helical" evidence="6">
    <location>
        <begin position="98"/>
        <end position="120"/>
    </location>
</feature>
<feature type="transmembrane region" description="Helical" evidence="6">
    <location>
        <begin position="132"/>
        <end position="161"/>
    </location>
</feature>
<keyword evidence="9" id="KW-1185">Reference proteome</keyword>
<gene>
    <name evidence="8" type="ORF">EDB81DRAFT_704968</name>
</gene>
<evidence type="ECO:0000256" key="2">
    <source>
        <dbReference type="ARBA" id="ARBA00022692"/>
    </source>
</evidence>
<feature type="transmembrane region" description="Helical" evidence="6">
    <location>
        <begin position="53"/>
        <end position="78"/>
    </location>
</feature>
<dbReference type="OrthoDB" id="3552356at2759"/>
<evidence type="ECO:0000313" key="8">
    <source>
        <dbReference type="EMBL" id="KAH7108819.1"/>
    </source>
</evidence>
<evidence type="ECO:0000256" key="4">
    <source>
        <dbReference type="ARBA" id="ARBA00023136"/>
    </source>
</evidence>
<keyword evidence="3 6" id="KW-1133">Transmembrane helix</keyword>
<comment type="subcellular location">
    <subcellularLocation>
        <location evidence="1">Membrane</location>
        <topology evidence="1">Multi-pass membrane protein</topology>
    </subcellularLocation>
</comment>
<organism evidence="8 9">
    <name type="scientific">Dactylonectria macrodidyma</name>
    <dbReference type="NCBI Taxonomy" id="307937"/>
    <lineage>
        <taxon>Eukaryota</taxon>
        <taxon>Fungi</taxon>
        <taxon>Dikarya</taxon>
        <taxon>Ascomycota</taxon>
        <taxon>Pezizomycotina</taxon>
        <taxon>Sordariomycetes</taxon>
        <taxon>Hypocreomycetidae</taxon>
        <taxon>Hypocreales</taxon>
        <taxon>Nectriaceae</taxon>
        <taxon>Dactylonectria</taxon>
    </lineage>
</organism>